<evidence type="ECO:0000256" key="1">
    <source>
        <dbReference type="ARBA" id="ARBA00006484"/>
    </source>
</evidence>
<dbReference type="NCBIfam" id="NF005118">
    <property type="entry name" value="PRK06550.1"/>
    <property type="match status" value="1"/>
</dbReference>
<dbReference type="InterPro" id="IPR051122">
    <property type="entry name" value="SDR_DHRS6-like"/>
</dbReference>
<keyword evidence="4" id="KW-1185">Reference proteome</keyword>
<dbReference type="Proteomes" id="UP000371977">
    <property type="component" value="Unassembled WGS sequence"/>
</dbReference>
<sequence length="243" mass="25985">MLTQNYQNQTILITGAASGIGYAQMTTYLAQGATVIAIDRQPIQFINERLLTYKLDLADEQALTTWLQEHQSILQQVQIFLSTAGVLDGFIPAGDTSYQAIKNNLQVNLFAPIQISQFLLDTLKENAGQIIFMASIAGSIAGGGGAAYTTAKHGLVGWMRQLALDYAKTIRINAIAPGAIATPMNAADFAGNGAMAAQVADETPVGRWAQAQEVADLTLFLTSPQASYMQGQVLTIDGGWTIK</sequence>
<evidence type="ECO:0000313" key="3">
    <source>
        <dbReference type="EMBL" id="TYC51010.1"/>
    </source>
</evidence>
<dbReference type="GO" id="GO:0016491">
    <property type="term" value="F:oxidoreductase activity"/>
    <property type="evidence" value="ECO:0007669"/>
    <property type="project" value="UniProtKB-KW"/>
</dbReference>
<dbReference type="GO" id="GO:0008206">
    <property type="term" value="P:bile acid metabolic process"/>
    <property type="evidence" value="ECO:0007669"/>
    <property type="project" value="UniProtKB-ARBA"/>
</dbReference>
<dbReference type="CDD" id="cd05233">
    <property type="entry name" value="SDR_c"/>
    <property type="match status" value="1"/>
</dbReference>
<dbReference type="AlphaFoldDB" id="A0A6C2CA43"/>
<dbReference type="PANTHER" id="PTHR43477:SF1">
    <property type="entry name" value="DIHYDROANTICAPSIN 7-DEHYDROGENASE"/>
    <property type="match status" value="1"/>
</dbReference>
<comment type="similarity">
    <text evidence="1">Belongs to the short-chain dehydrogenases/reductases (SDR) family.</text>
</comment>
<organism evidence="3 4">
    <name type="scientific">Weissella muntiaci</name>
    <dbReference type="NCBI Taxonomy" id="2508881"/>
    <lineage>
        <taxon>Bacteria</taxon>
        <taxon>Bacillati</taxon>
        <taxon>Bacillota</taxon>
        <taxon>Bacilli</taxon>
        <taxon>Lactobacillales</taxon>
        <taxon>Lactobacillaceae</taxon>
        <taxon>Weissella</taxon>
    </lineage>
</organism>
<proteinExistence type="inferred from homology"/>
<dbReference type="PRINTS" id="PR00081">
    <property type="entry name" value="GDHRDH"/>
</dbReference>
<dbReference type="SUPFAM" id="SSF51735">
    <property type="entry name" value="NAD(P)-binding Rossmann-fold domains"/>
    <property type="match status" value="1"/>
</dbReference>
<dbReference type="InterPro" id="IPR036291">
    <property type="entry name" value="NAD(P)-bd_dom_sf"/>
</dbReference>
<gene>
    <name evidence="3" type="ORF">ESZ50_00300</name>
</gene>
<dbReference type="RefSeq" id="WP_148621596.1">
    <property type="nucleotide sequence ID" value="NZ_SDGZ01000003.1"/>
</dbReference>
<dbReference type="EMBL" id="SDGZ01000003">
    <property type="protein sequence ID" value="TYC51010.1"/>
    <property type="molecule type" value="Genomic_DNA"/>
</dbReference>
<keyword evidence="2" id="KW-0560">Oxidoreductase</keyword>
<reference evidence="3 4" key="1">
    <citation type="submission" date="2019-01" db="EMBL/GenBank/DDBJ databases">
        <title>Weissella sp. nov., a novel lactic acid bacterium isolated from animal feces.</title>
        <authorList>
            <person name="Wang L.-T."/>
        </authorList>
    </citation>
    <scope>NUCLEOTIDE SEQUENCE [LARGE SCALE GENOMIC DNA]</scope>
    <source>
        <strain evidence="3 4">8H-2</strain>
    </source>
</reference>
<dbReference type="InterPro" id="IPR002347">
    <property type="entry name" value="SDR_fam"/>
</dbReference>
<dbReference type="FunFam" id="3.40.50.720:FF:000084">
    <property type="entry name" value="Short-chain dehydrogenase reductase"/>
    <property type="match status" value="1"/>
</dbReference>
<protein>
    <submittedName>
        <fullName evidence="3">3-oxoacyl-ACP reductase</fullName>
    </submittedName>
</protein>
<dbReference type="Pfam" id="PF13561">
    <property type="entry name" value="adh_short_C2"/>
    <property type="match status" value="1"/>
</dbReference>
<dbReference type="PANTHER" id="PTHR43477">
    <property type="entry name" value="DIHYDROANTICAPSIN 7-DEHYDROGENASE"/>
    <property type="match status" value="1"/>
</dbReference>
<dbReference type="OrthoDB" id="9803333at2"/>
<evidence type="ECO:0000256" key="2">
    <source>
        <dbReference type="ARBA" id="ARBA00023002"/>
    </source>
</evidence>
<accession>A0A6C2CA43</accession>
<dbReference type="PROSITE" id="PS00061">
    <property type="entry name" value="ADH_SHORT"/>
    <property type="match status" value="1"/>
</dbReference>
<evidence type="ECO:0000313" key="4">
    <source>
        <dbReference type="Proteomes" id="UP000371977"/>
    </source>
</evidence>
<dbReference type="Gene3D" id="3.40.50.720">
    <property type="entry name" value="NAD(P)-binding Rossmann-like Domain"/>
    <property type="match status" value="1"/>
</dbReference>
<dbReference type="InterPro" id="IPR020904">
    <property type="entry name" value="Sc_DH/Rdtase_CS"/>
</dbReference>
<name>A0A6C2CA43_9LACO</name>
<comment type="caution">
    <text evidence="3">The sequence shown here is derived from an EMBL/GenBank/DDBJ whole genome shotgun (WGS) entry which is preliminary data.</text>
</comment>